<gene>
    <name evidence="2" type="ORF">F5891DRAFT_654876</name>
</gene>
<evidence type="ECO:0000256" key="1">
    <source>
        <dbReference type="SAM" id="SignalP"/>
    </source>
</evidence>
<dbReference type="RefSeq" id="XP_041221199.1">
    <property type="nucleotide sequence ID" value="XM_041372658.1"/>
</dbReference>
<dbReference type="Proteomes" id="UP001195769">
    <property type="component" value="Unassembled WGS sequence"/>
</dbReference>
<proteinExistence type="predicted"/>
<comment type="caution">
    <text evidence="2">The sequence shown here is derived from an EMBL/GenBank/DDBJ whole genome shotgun (WGS) entry which is preliminary data.</text>
</comment>
<name>A0AAD4DZR5_9AGAM</name>
<dbReference type="AlphaFoldDB" id="A0AAD4DZR5"/>
<feature type="chain" id="PRO_5042044619" description="F-box domain-containing protein" evidence="1">
    <location>
        <begin position="18"/>
        <end position="207"/>
    </location>
</feature>
<organism evidence="2 3">
    <name type="scientific">Suillus fuscotomentosus</name>
    <dbReference type="NCBI Taxonomy" id="1912939"/>
    <lineage>
        <taxon>Eukaryota</taxon>
        <taxon>Fungi</taxon>
        <taxon>Dikarya</taxon>
        <taxon>Basidiomycota</taxon>
        <taxon>Agaricomycotina</taxon>
        <taxon>Agaricomycetes</taxon>
        <taxon>Agaricomycetidae</taxon>
        <taxon>Boletales</taxon>
        <taxon>Suillineae</taxon>
        <taxon>Suillaceae</taxon>
        <taxon>Suillus</taxon>
    </lineage>
</organism>
<reference evidence="2" key="1">
    <citation type="journal article" date="2020" name="New Phytol.">
        <title>Comparative genomics reveals dynamic genome evolution in host specialist ectomycorrhizal fungi.</title>
        <authorList>
            <person name="Lofgren L.A."/>
            <person name="Nguyen N.H."/>
            <person name="Vilgalys R."/>
            <person name="Ruytinx J."/>
            <person name="Liao H.L."/>
            <person name="Branco S."/>
            <person name="Kuo A."/>
            <person name="LaButti K."/>
            <person name="Lipzen A."/>
            <person name="Andreopoulos W."/>
            <person name="Pangilinan J."/>
            <person name="Riley R."/>
            <person name="Hundley H."/>
            <person name="Na H."/>
            <person name="Barry K."/>
            <person name="Grigoriev I.V."/>
            <person name="Stajich J.E."/>
            <person name="Kennedy P.G."/>
        </authorList>
    </citation>
    <scope>NUCLEOTIDE SEQUENCE</scope>
    <source>
        <strain evidence="2">FC203</strain>
    </source>
</reference>
<accession>A0AAD4DZR5</accession>
<keyword evidence="1" id="KW-0732">Signal</keyword>
<keyword evidence="3" id="KW-1185">Reference proteome</keyword>
<feature type="signal peptide" evidence="1">
    <location>
        <begin position="1"/>
        <end position="17"/>
    </location>
</feature>
<evidence type="ECO:0000313" key="3">
    <source>
        <dbReference type="Proteomes" id="UP001195769"/>
    </source>
</evidence>
<evidence type="ECO:0000313" key="2">
    <source>
        <dbReference type="EMBL" id="KAG1895623.1"/>
    </source>
</evidence>
<dbReference type="EMBL" id="JABBWK010000064">
    <property type="protein sequence ID" value="KAG1895623.1"/>
    <property type="molecule type" value="Genomic_DNA"/>
</dbReference>
<protein>
    <recommendedName>
        <fullName evidence="4">F-box domain-containing protein</fullName>
    </recommendedName>
</protein>
<evidence type="ECO:0008006" key="4">
    <source>
        <dbReference type="Google" id="ProtNLM"/>
    </source>
</evidence>
<sequence length="207" mass="23283">MFSILLLSVSSSCQLNAVLHEISGLPEAVTVVGVKNHHQRLVEKKDKSQDHLVNEFAEGTHYYWRFPAELLFKIFHHCLPDTGPNTQGFTPLLRLTTSRLLITICRRWREAATSIPVKCYQDQSFEYTTAPPSSLYESNFVSIGFFCDADKPELLKDVTYTWCAVVLFYGMNKSASTMLLQTGDASQGSPSVITSRVTCPVYSFIDN</sequence>
<dbReference type="GeneID" id="64666956"/>